<dbReference type="InterPro" id="IPR009061">
    <property type="entry name" value="DNA-bd_dom_put_sf"/>
</dbReference>
<dbReference type="SUPFAM" id="SSF46955">
    <property type="entry name" value="Putative DNA-binding domain"/>
    <property type="match status" value="1"/>
</dbReference>
<evidence type="ECO:0000259" key="1">
    <source>
        <dbReference type="Pfam" id="PF12728"/>
    </source>
</evidence>
<gene>
    <name evidence="3" type="ORF">DFQ06_3053</name>
    <name evidence="2" type="ORF">JCM19274_4034</name>
</gene>
<evidence type="ECO:0000313" key="5">
    <source>
        <dbReference type="Proteomes" id="UP000294824"/>
    </source>
</evidence>
<dbReference type="AlphaFoldDB" id="A0A090WZI5"/>
<dbReference type="EMBL" id="SORL01000010">
    <property type="protein sequence ID" value="TDY61042.1"/>
    <property type="molecule type" value="Genomic_DNA"/>
</dbReference>
<dbReference type="Proteomes" id="UP000294824">
    <property type="component" value="Unassembled WGS sequence"/>
</dbReference>
<accession>A0A4R8M9Z8</accession>
<keyword evidence="5" id="KW-1185">Reference proteome</keyword>
<dbReference type="GO" id="GO:0003677">
    <property type="term" value="F:DNA binding"/>
    <property type="evidence" value="ECO:0007669"/>
    <property type="project" value="InterPro"/>
</dbReference>
<feature type="domain" description="Helix-turn-helix" evidence="1">
    <location>
        <begin position="33"/>
        <end position="81"/>
    </location>
</feature>
<sequence length="104" mass="12152">MLTEDEIENLVERITNNLKKSYESQNRIQENEFLTIDEAAKLVKLSKPTLYGLVHKKSIPYSKKGKRLYFQKSELLDWIKSGKTETRSSLENKADQYLSNNRLA</sequence>
<organism evidence="2 4">
    <name type="scientific">Algibacter lectus</name>
    <dbReference type="NCBI Taxonomy" id="221126"/>
    <lineage>
        <taxon>Bacteria</taxon>
        <taxon>Pseudomonadati</taxon>
        <taxon>Bacteroidota</taxon>
        <taxon>Flavobacteriia</taxon>
        <taxon>Flavobacteriales</taxon>
        <taxon>Flavobacteriaceae</taxon>
        <taxon>Algibacter</taxon>
    </lineage>
</organism>
<dbReference type="STRING" id="221126.SAMN04489722_11564"/>
<evidence type="ECO:0000313" key="2">
    <source>
        <dbReference type="EMBL" id="GAL82480.1"/>
    </source>
</evidence>
<proteinExistence type="predicted"/>
<protein>
    <submittedName>
        <fullName evidence="3">AlpA family transcriptional regulator</fullName>
    </submittedName>
    <submittedName>
        <fullName evidence="2">Excisionase</fullName>
    </submittedName>
</protein>
<dbReference type="Pfam" id="PF12728">
    <property type="entry name" value="HTH_17"/>
    <property type="match status" value="1"/>
</dbReference>
<dbReference type="Proteomes" id="UP000029643">
    <property type="component" value="Unassembled WGS sequence"/>
</dbReference>
<evidence type="ECO:0000313" key="3">
    <source>
        <dbReference type="EMBL" id="TDY61042.1"/>
    </source>
</evidence>
<dbReference type="EMBL" id="BBNU01000030">
    <property type="protein sequence ID" value="GAL82480.1"/>
    <property type="molecule type" value="Genomic_DNA"/>
</dbReference>
<reference evidence="3 5" key="2">
    <citation type="submission" date="2019-03" db="EMBL/GenBank/DDBJ databases">
        <title>Genomic Encyclopedia of Type Strains, Phase III (KMG-III): the genomes of soil and plant-associated and newly described type strains.</title>
        <authorList>
            <person name="Whitman W."/>
        </authorList>
    </citation>
    <scope>NUCLEOTIDE SEQUENCE [LARGE SCALE GENOMIC DNA]</scope>
    <source>
        <strain evidence="3 5">CECT 8301</strain>
    </source>
</reference>
<dbReference type="InterPro" id="IPR010093">
    <property type="entry name" value="SinI_DNA-bd"/>
</dbReference>
<evidence type="ECO:0000313" key="4">
    <source>
        <dbReference type="Proteomes" id="UP000029643"/>
    </source>
</evidence>
<accession>A0A090WZI5</accession>
<name>A0A090WZI5_9FLAO</name>
<reference evidence="2 4" key="1">
    <citation type="journal article" date="2014" name="Genome Announc.">
        <title>Draft Genome Sequences of Marine Flavobacterium Algibacter lectus Strains SS8 and NR4.</title>
        <authorList>
            <person name="Takatani N."/>
            <person name="Nakanishi M."/>
            <person name="Meirelles P."/>
            <person name="Mino S."/>
            <person name="Suda W."/>
            <person name="Oshima K."/>
            <person name="Hattori M."/>
            <person name="Ohkuma M."/>
            <person name="Hosokawa M."/>
            <person name="Miyashita K."/>
            <person name="Thompson F.L."/>
            <person name="Niwa A."/>
            <person name="Sawabe T."/>
            <person name="Sawabe T."/>
        </authorList>
    </citation>
    <scope>NUCLEOTIDE SEQUENCE [LARGE SCALE GENOMIC DNA]</scope>
    <source>
        <strain evidence="2">JCM 19274</strain>
        <strain evidence="4">JCM19274</strain>
    </source>
</reference>
<dbReference type="InterPro" id="IPR041657">
    <property type="entry name" value="HTH_17"/>
</dbReference>
<comment type="caution">
    <text evidence="2">The sequence shown here is derived from an EMBL/GenBank/DDBJ whole genome shotgun (WGS) entry which is preliminary data.</text>
</comment>
<dbReference type="NCBIfam" id="TIGR01764">
    <property type="entry name" value="excise"/>
    <property type="match status" value="1"/>
</dbReference>